<dbReference type="PANTHER" id="PTHR40622">
    <property type="match status" value="1"/>
</dbReference>
<reference evidence="5" key="2">
    <citation type="submission" date="2023-06" db="EMBL/GenBank/DDBJ databases">
        <authorList>
            <consortium name="Lawrence Berkeley National Laboratory"/>
            <person name="Mondo S.J."/>
            <person name="Hensen N."/>
            <person name="Bonometti L."/>
            <person name="Westerberg I."/>
            <person name="Brannstrom I.O."/>
            <person name="Guillou S."/>
            <person name="Cros-Aarteil S."/>
            <person name="Calhoun S."/>
            <person name="Haridas S."/>
            <person name="Kuo A."/>
            <person name="Pangilinan J."/>
            <person name="Riley R."/>
            <person name="Labutti K."/>
            <person name="Andreopoulos B."/>
            <person name="Lipzen A."/>
            <person name="Chen C."/>
            <person name="Yanf M."/>
            <person name="Daum C."/>
            <person name="Ng V."/>
            <person name="Clum A."/>
            <person name="Steindorff A."/>
            <person name="Ohm R."/>
            <person name="Martin F."/>
            <person name="Silar P."/>
            <person name="Natvig D."/>
            <person name="Lalanne C."/>
            <person name="Gautier V."/>
            <person name="Ament-Velasquez S.L."/>
            <person name="Kruys A."/>
            <person name="Hutchinson M.I."/>
            <person name="Powell A.J."/>
            <person name="Barry K."/>
            <person name="Miller A.N."/>
            <person name="Grigoriev I.V."/>
            <person name="Debuchy R."/>
            <person name="Gladieux P."/>
            <person name="Thoren M.H."/>
            <person name="Johannesson H."/>
        </authorList>
    </citation>
    <scope>NUCLEOTIDE SEQUENCE</scope>
    <source>
        <strain evidence="5">PSN324</strain>
    </source>
</reference>
<accession>A0AAV9HL06</accession>
<comment type="caution">
    <text evidence="5">The sequence shown here is derived from an EMBL/GenBank/DDBJ whole genome shotgun (WGS) entry which is preliminary data.</text>
</comment>
<feature type="compositionally biased region" description="Basic residues" evidence="1">
    <location>
        <begin position="139"/>
        <end position="149"/>
    </location>
</feature>
<proteinExistence type="predicted"/>
<dbReference type="Proteomes" id="UP001321749">
    <property type="component" value="Unassembled WGS sequence"/>
</dbReference>
<gene>
    <name evidence="5" type="ORF">QBC42DRAFT_297784</name>
</gene>
<dbReference type="Pfam" id="PF24854">
    <property type="entry name" value="DUF7728"/>
    <property type="match status" value="1"/>
</dbReference>
<sequence length="405" mass="44786">MLMKSLTVAAGLLAPAAHAFLIAPELLESDVQIADAIAAAPSWADRQVINLECPGCPILVAGKDGSLYQMHTHRPTHLELTFSIDHGPDGDRLLLNDYIELYPKAQRLGASQTHTPFTVPQAFDKVDKGRQHHKEHDRDRHKKNPHHRRPDPLPQRLGFGFDVGVGPKNAHGDFQIVEINFAVQRIGRDFTFAGNNPSVELKLISSSSGELVMVQLENTTPKTPQDECSTVYCAWLAAARDKMEKLRKLKGFGCHGRMKGGEGMPPPPPPHHGFDGHRPHHHHGRPAFTQDDERVPPRELTWGRLLKNITLHILLPVFIGIIAGVAVSLIGMAVGTAIVSLWRLCFRRKSSSTCRHSRRHSCHKTSHKEVAIIADEKAGLLAADEVDDLPPAYEDEDNAKKPVDV</sequence>
<organism evidence="5 6">
    <name type="scientific">Cladorrhinum samala</name>
    <dbReference type="NCBI Taxonomy" id="585594"/>
    <lineage>
        <taxon>Eukaryota</taxon>
        <taxon>Fungi</taxon>
        <taxon>Dikarya</taxon>
        <taxon>Ascomycota</taxon>
        <taxon>Pezizomycotina</taxon>
        <taxon>Sordariomycetes</taxon>
        <taxon>Sordariomycetidae</taxon>
        <taxon>Sordariales</taxon>
        <taxon>Podosporaceae</taxon>
        <taxon>Cladorrhinum</taxon>
    </lineage>
</organism>
<evidence type="ECO:0000313" key="6">
    <source>
        <dbReference type="Proteomes" id="UP001321749"/>
    </source>
</evidence>
<dbReference type="EMBL" id="MU864992">
    <property type="protein sequence ID" value="KAK4461388.1"/>
    <property type="molecule type" value="Genomic_DNA"/>
</dbReference>
<protein>
    <recommendedName>
        <fullName evidence="4">DUF7728 domain-containing protein</fullName>
    </recommendedName>
</protein>
<feature type="signal peptide" evidence="3">
    <location>
        <begin position="1"/>
        <end position="19"/>
    </location>
</feature>
<keyword evidence="2" id="KW-1133">Transmembrane helix</keyword>
<keyword evidence="3" id="KW-0732">Signal</keyword>
<dbReference type="PANTHER" id="PTHR40622:SF1">
    <property type="match status" value="1"/>
</dbReference>
<evidence type="ECO:0000313" key="5">
    <source>
        <dbReference type="EMBL" id="KAK4461388.1"/>
    </source>
</evidence>
<keyword evidence="6" id="KW-1185">Reference proteome</keyword>
<feature type="transmembrane region" description="Helical" evidence="2">
    <location>
        <begin position="313"/>
        <end position="342"/>
    </location>
</feature>
<evidence type="ECO:0000256" key="3">
    <source>
        <dbReference type="SAM" id="SignalP"/>
    </source>
</evidence>
<keyword evidence="2" id="KW-0472">Membrane</keyword>
<feature type="compositionally biased region" description="Basic and acidic residues" evidence="1">
    <location>
        <begin position="124"/>
        <end position="138"/>
    </location>
</feature>
<feature type="region of interest" description="Disordered" evidence="1">
    <location>
        <begin position="260"/>
        <end position="292"/>
    </location>
</feature>
<dbReference type="InterPro" id="IPR056145">
    <property type="entry name" value="DUF7728"/>
</dbReference>
<evidence type="ECO:0000259" key="4">
    <source>
        <dbReference type="Pfam" id="PF24854"/>
    </source>
</evidence>
<keyword evidence="2" id="KW-0812">Transmembrane</keyword>
<name>A0AAV9HL06_9PEZI</name>
<evidence type="ECO:0000256" key="2">
    <source>
        <dbReference type="SAM" id="Phobius"/>
    </source>
</evidence>
<feature type="chain" id="PRO_5043676057" description="DUF7728 domain-containing protein" evidence="3">
    <location>
        <begin position="20"/>
        <end position="405"/>
    </location>
</feature>
<dbReference type="AlphaFoldDB" id="A0AAV9HL06"/>
<evidence type="ECO:0000256" key="1">
    <source>
        <dbReference type="SAM" id="MobiDB-lite"/>
    </source>
</evidence>
<feature type="domain" description="DUF7728" evidence="4">
    <location>
        <begin position="45"/>
        <end position="221"/>
    </location>
</feature>
<reference evidence="5" key="1">
    <citation type="journal article" date="2023" name="Mol. Phylogenet. Evol.">
        <title>Genome-scale phylogeny and comparative genomics of the fungal order Sordariales.</title>
        <authorList>
            <person name="Hensen N."/>
            <person name="Bonometti L."/>
            <person name="Westerberg I."/>
            <person name="Brannstrom I.O."/>
            <person name="Guillou S."/>
            <person name="Cros-Aarteil S."/>
            <person name="Calhoun S."/>
            <person name="Haridas S."/>
            <person name="Kuo A."/>
            <person name="Mondo S."/>
            <person name="Pangilinan J."/>
            <person name="Riley R."/>
            <person name="LaButti K."/>
            <person name="Andreopoulos B."/>
            <person name="Lipzen A."/>
            <person name="Chen C."/>
            <person name="Yan M."/>
            <person name="Daum C."/>
            <person name="Ng V."/>
            <person name="Clum A."/>
            <person name="Steindorff A."/>
            <person name="Ohm R.A."/>
            <person name="Martin F."/>
            <person name="Silar P."/>
            <person name="Natvig D.O."/>
            <person name="Lalanne C."/>
            <person name="Gautier V."/>
            <person name="Ament-Velasquez S.L."/>
            <person name="Kruys A."/>
            <person name="Hutchinson M.I."/>
            <person name="Powell A.J."/>
            <person name="Barry K."/>
            <person name="Miller A.N."/>
            <person name="Grigoriev I.V."/>
            <person name="Debuchy R."/>
            <person name="Gladieux P."/>
            <person name="Hiltunen Thoren M."/>
            <person name="Johannesson H."/>
        </authorList>
    </citation>
    <scope>NUCLEOTIDE SEQUENCE</scope>
    <source>
        <strain evidence="5">PSN324</strain>
    </source>
</reference>
<feature type="region of interest" description="Disordered" evidence="1">
    <location>
        <begin position="122"/>
        <end position="155"/>
    </location>
</feature>